<organism evidence="3 4">
    <name type="scientific">Candidatus Gottesmanbacteria bacterium GW2011_GWA1_47_8</name>
    <dbReference type="NCBI Taxonomy" id="1618438"/>
    <lineage>
        <taxon>Bacteria</taxon>
        <taxon>Candidatus Gottesmaniibacteriota</taxon>
    </lineage>
</organism>
<reference evidence="3 4" key="1">
    <citation type="journal article" date="2015" name="Nature">
        <title>rRNA introns, odd ribosomes, and small enigmatic genomes across a large radiation of phyla.</title>
        <authorList>
            <person name="Brown C.T."/>
            <person name="Hug L.A."/>
            <person name="Thomas B.C."/>
            <person name="Sharon I."/>
            <person name="Castelle C.J."/>
            <person name="Singh A."/>
            <person name="Wilkins M.J."/>
            <person name="Williams K.H."/>
            <person name="Banfield J.F."/>
        </authorList>
    </citation>
    <scope>NUCLEOTIDE SEQUENCE [LARGE SCALE GENOMIC DNA]</scope>
</reference>
<evidence type="ECO:0000259" key="2">
    <source>
        <dbReference type="Pfam" id="PF13399"/>
    </source>
</evidence>
<sequence>MPRKSSGGVRSRKVKRHLPSFLGPLIFVVLLFVSGYFAVRLYGLWENRLGRNETRVTVVVASEDPVVYSYNPQNESVSVITIPRNTQVVASGGYGNWFVGSLWGLGIQEKKQGRILQNSVQKSLGIPIDAWVGPGGEILFNDRNLGLMGAIGEIIKLNNLETNLSFFDKVNLLVSVGRVGRFSRNEIPILKKNVLVEETFSDGVEGYEVVPERTVTELDSLRDDKVFAESKTLRVNNASGVSGLANEVSRVVSILGLRVISTENAKEKLNGEICVVSGKVQNLESVAGRRLAQIYKCRTYEVGDDGPFSLEITLGDRFVKEY</sequence>
<feature type="domain" description="LytR/CpsA/Psr regulator C-terminal" evidence="2">
    <location>
        <begin position="232"/>
        <end position="318"/>
    </location>
</feature>
<name>A0A0G1TG99_9BACT</name>
<comment type="caution">
    <text evidence="3">The sequence shown here is derived from an EMBL/GenBank/DDBJ whole genome shotgun (WGS) entry which is preliminary data.</text>
</comment>
<feature type="transmembrane region" description="Helical" evidence="1">
    <location>
        <begin position="21"/>
        <end position="45"/>
    </location>
</feature>
<dbReference type="Pfam" id="PF13399">
    <property type="entry name" value="LytR_C"/>
    <property type="match status" value="1"/>
</dbReference>
<evidence type="ECO:0000256" key="1">
    <source>
        <dbReference type="SAM" id="Phobius"/>
    </source>
</evidence>
<protein>
    <recommendedName>
        <fullName evidence="2">LytR/CpsA/Psr regulator C-terminal domain-containing protein</fullName>
    </recommendedName>
</protein>
<accession>A0A0G1TG99</accession>
<dbReference type="InterPro" id="IPR027381">
    <property type="entry name" value="LytR/CpsA/Psr_C"/>
</dbReference>
<gene>
    <name evidence="3" type="ORF">UY08_C0008G0009</name>
</gene>
<dbReference type="AlphaFoldDB" id="A0A0G1TG99"/>
<keyword evidence="1" id="KW-0812">Transmembrane</keyword>
<keyword evidence="1" id="KW-1133">Transmembrane helix</keyword>
<proteinExistence type="predicted"/>
<keyword evidence="1" id="KW-0472">Membrane</keyword>
<dbReference type="EMBL" id="LCOQ01000008">
    <property type="protein sequence ID" value="KKU80842.1"/>
    <property type="molecule type" value="Genomic_DNA"/>
</dbReference>
<evidence type="ECO:0000313" key="4">
    <source>
        <dbReference type="Proteomes" id="UP000034212"/>
    </source>
</evidence>
<evidence type="ECO:0000313" key="3">
    <source>
        <dbReference type="EMBL" id="KKU80842.1"/>
    </source>
</evidence>
<dbReference type="Proteomes" id="UP000034212">
    <property type="component" value="Unassembled WGS sequence"/>
</dbReference>